<proteinExistence type="predicted"/>
<organism evidence="1 2">
    <name type="scientific">Vararia minispora EC-137</name>
    <dbReference type="NCBI Taxonomy" id="1314806"/>
    <lineage>
        <taxon>Eukaryota</taxon>
        <taxon>Fungi</taxon>
        <taxon>Dikarya</taxon>
        <taxon>Basidiomycota</taxon>
        <taxon>Agaricomycotina</taxon>
        <taxon>Agaricomycetes</taxon>
        <taxon>Russulales</taxon>
        <taxon>Lachnocladiaceae</taxon>
        <taxon>Vararia</taxon>
    </lineage>
</organism>
<reference evidence="1" key="1">
    <citation type="submission" date="2021-02" db="EMBL/GenBank/DDBJ databases">
        <authorList>
            <consortium name="DOE Joint Genome Institute"/>
            <person name="Ahrendt S."/>
            <person name="Looney B.P."/>
            <person name="Miyauchi S."/>
            <person name="Morin E."/>
            <person name="Drula E."/>
            <person name="Courty P.E."/>
            <person name="Chicoki N."/>
            <person name="Fauchery L."/>
            <person name="Kohler A."/>
            <person name="Kuo A."/>
            <person name="Labutti K."/>
            <person name="Pangilinan J."/>
            <person name="Lipzen A."/>
            <person name="Riley R."/>
            <person name="Andreopoulos W."/>
            <person name="He G."/>
            <person name="Johnson J."/>
            <person name="Barry K.W."/>
            <person name="Grigoriev I.V."/>
            <person name="Nagy L."/>
            <person name="Hibbett D."/>
            <person name="Henrissat B."/>
            <person name="Matheny P.B."/>
            <person name="Labbe J."/>
            <person name="Martin F."/>
        </authorList>
    </citation>
    <scope>NUCLEOTIDE SEQUENCE</scope>
    <source>
        <strain evidence="1">EC-137</strain>
    </source>
</reference>
<evidence type="ECO:0000313" key="2">
    <source>
        <dbReference type="Proteomes" id="UP000814128"/>
    </source>
</evidence>
<comment type="caution">
    <text evidence="1">The sequence shown here is derived from an EMBL/GenBank/DDBJ whole genome shotgun (WGS) entry which is preliminary data.</text>
</comment>
<feature type="non-terminal residue" evidence="1">
    <location>
        <position position="1"/>
    </location>
</feature>
<reference evidence="1" key="2">
    <citation type="journal article" date="2022" name="New Phytol.">
        <title>Evolutionary transition to the ectomycorrhizal habit in the genomes of a hyperdiverse lineage of mushroom-forming fungi.</title>
        <authorList>
            <person name="Looney B."/>
            <person name="Miyauchi S."/>
            <person name="Morin E."/>
            <person name="Drula E."/>
            <person name="Courty P.E."/>
            <person name="Kohler A."/>
            <person name="Kuo A."/>
            <person name="LaButti K."/>
            <person name="Pangilinan J."/>
            <person name="Lipzen A."/>
            <person name="Riley R."/>
            <person name="Andreopoulos W."/>
            <person name="He G."/>
            <person name="Johnson J."/>
            <person name="Nolan M."/>
            <person name="Tritt A."/>
            <person name="Barry K.W."/>
            <person name="Grigoriev I.V."/>
            <person name="Nagy L.G."/>
            <person name="Hibbett D."/>
            <person name="Henrissat B."/>
            <person name="Matheny P.B."/>
            <person name="Labbe J."/>
            <person name="Martin F.M."/>
        </authorList>
    </citation>
    <scope>NUCLEOTIDE SEQUENCE</scope>
    <source>
        <strain evidence="1">EC-137</strain>
    </source>
</reference>
<name>A0ACB8QKC0_9AGAM</name>
<sequence length="263" mass="29631">QAFYHAKTLFLFTSTDMGSLVFPVAIVAGLSTQHIRPEKIIPAMIWLWLHLLQFCISNQSLNLVEDAENKPWRPLPSGRIQFKVARTLRWILLPLCLLLSWSEGIILQGVSLAAAFILHNELQLGELHWALRGCTNAWGYTSFNAGVIRILSPGVFAHAIRPVSFVFNFLIIVSTTHVQDFRDVVGDSILRRHTLPLAWPQASRIYLPLVIIAWSIGISAHCTLGALGGLSFCALAVFVGMRFYLLREIEEDRLSYLYYNVSL</sequence>
<feature type="non-terminal residue" evidence="1">
    <location>
        <position position="263"/>
    </location>
</feature>
<protein>
    <submittedName>
        <fullName evidence="1">Uncharacterized protein</fullName>
    </submittedName>
</protein>
<dbReference type="EMBL" id="MU273567">
    <property type="protein sequence ID" value="KAI0031801.1"/>
    <property type="molecule type" value="Genomic_DNA"/>
</dbReference>
<dbReference type="Proteomes" id="UP000814128">
    <property type="component" value="Unassembled WGS sequence"/>
</dbReference>
<gene>
    <name evidence="1" type="ORF">K488DRAFT_19015</name>
</gene>
<accession>A0ACB8QKC0</accession>
<keyword evidence="2" id="KW-1185">Reference proteome</keyword>
<evidence type="ECO:0000313" key="1">
    <source>
        <dbReference type="EMBL" id="KAI0031801.1"/>
    </source>
</evidence>